<evidence type="ECO:0000313" key="3">
    <source>
        <dbReference type="EMBL" id="BBM38135.1"/>
    </source>
</evidence>
<dbReference type="InterPro" id="IPR011704">
    <property type="entry name" value="ATPase_dyneun-rel_AAA"/>
</dbReference>
<dbReference type="PANTHER" id="PTHR37291">
    <property type="entry name" value="5-METHYLCYTOSINE-SPECIFIC RESTRICTION ENZYME B"/>
    <property type="match status" value="1"/>
</dbReference>
<dbReference type="Gene3D" id="3.40.50.300">
    <property type="entry name" value="P-loop containing nucleotide triphosphate hydrolases"/>
    <property type="match status" value="1"/>
</dbReference>
<evidence type="ECO:0000259" key="2">
    <source>
        <dbReference type="Pfam" id="PF07728"/>
    </source>
</evidence>
<dbReference type="InterPro" id="IPR027417">
    <property type="entry name" value="P-loop_NTPase"/>
</dbReference>
<name>A0A510JIP9_9FUSO</name>
<dbReference type="PANTHER" id="PTHR37291:SF1">
    <property type="entry name" value="TYPE IV METHYL-DIRECTED RESTRICTION ENZYME ECOKMCRB SUBUNIT"/>
    <property type="match status" value="1"/>
</dbReference>
<proteinExistence type="predicted"/>
<sequence>MSFSDVFKSIKDFLLNQNGIEIKETDYDSLLVKQLSGSNILGEKGKQTHIAITGESMEMFPYIYSKEFIELNNKEMKNFFVLKAPMKIYQKNYNYFSDINNIDFNNKDFLEINVCIYPRNKGDQVQLSMLSHDSKEFIEYRKSIKTNDFLVVLKYSNKLQYDVFVIKNNDGMSFIDKHNLFKIKDNKKNTDMTFISKENFCFNDLENINLTKNINKPHQRIFFGAPGTGKSYLLNEDAKKYFGNNYERVTFHPNYMYGNFIGTFKPFPVKLEDGKETIMYKYIPGVLLRLLIKAIKNATTNHLLIIEEINRANTAAVFGDFFQLLDRNGNGESEYGIAVSEDLKLYLEEEFDKNNLTGNEKRYLGEKLDKITLPPNFYIWATMNSADQGVMPLDTAFKRRWEFEYTGIDDAYNKSKDESGKSEFDDYKFRANGKELSNWNDFRIKINEILSKCHVSEDKLIGPYFISKSILASKDIDKITNAIKNKVLMYLYEDAGRQHRKRIFKEGKWETYSKLCEAFDENCEEIFNDKVELPDKTPIEVGEEIIRGTKEEEKIQENETEITENTESIDE</sequence>
<feature type="domain" description="ATPase dynein-related AAA" evidence="2">
    <location>
        <begin position="221"/>
        <end position="400"/>
    </location>
</feature>
<protein>
    <recommendedName>
        <fullName evidence="2">ATPase dynein-related AAA domain-containing protein</fullName>
    </recommendedName>
</protein>
<dbReference type="Proteomes" id="UP000321892">
    <property type="component" value="Chromosome"/>
</dbReference>
<organism evidence="3 4">
    <name type="scientific">Leptotrichia hofstadii</name>
    <dbReference type="NCBI Taxonomy" id="157688"/>
    <lineage>
        <taxon>Bacteria</taxon>
        <taxon>Fusobacteriati</taxon>
        <taxon>Fusobacteriota</taxon>
        <taxon>Fusobacteriia</taxon>
        <taxon>Fusobacteriales</taxon>
        <taxon>Leptotrichiaceae</taxon>
        <taxon>Leptotrichia</taxon>
    </lineage>
</organism>
<reference evidence="3 4" key="1">
    <citation type="submission" date="2019-07" db="EMBL/GenBank/DDBJ databases">
        <title>Complete Genome Sequence of Leptotrichia hofstadii Strain JCM16775.</title>
        <authorList>
            <person name="Watanabe S."/>
            <person name="Cui L."/>
        </authorList>
    </citation>
    <scope>NUCLEOTIDE SEQUENCE [LARGE SCALE GENOMIC DNA]</scope>
    <source>
        <strain evidence="3 4">JCM16775</strain>
    </source>
</reference>
<dbReference type="KEGG" id="lhf:JCM16775_0843"/>
<feature type="region of interest" description="Disordered" evidence="1">
    <location>
        <begin position="551"/>
        <end position="571"/>
    </location>
</feature>
<keyword evidence="4" id="KW-1185">Reference proteome</keyword>
<dbReference type="GO" id="GO:0005524">
    <property type="term" value="F:ATP binding"/>
    <property type="evidence" value="ECO:0007669"/>
    <property type="project" value="InterPro"/>
</dbReference>
<evidence type="ECO:0000256" key="1">
    <source>
        <dbReference type="SAM" id="MobiDB-lite"/>
    </source>
</evidence>
<gene>
    <name evidence="3" type="ORF">JCM16775_0843</name>
</gene>
<dbReference type="RefSeq" id="WP_051254504.1">
    <property type="nucleotide sequence ID" value="NZ_AP019823.1"/>
</dbReference>
<dbReference type="OrthoDB" id="9781481at2"/>
<dbReference type="EMBL" id="AP019823">
    <property type="protein sequence ID" value="BBM38135.1"/>
    <property type="molecule type" value="Genomic_DNA"/>
</dbReference>
<dbReference type="GO" id="GO:0016887">
    <property type="term" value="F:ATP hydrolysis activity"/>
    <property type="evidence" value="ECO:0007669"/>
    <property type="project" value="InterPro"/>
</dbReference>
<feature type="compositionally biased region" description="Acidic residues" evidence="1">
    <location>
        <begin position="558"/>
        <end position="571"/>
    </location>
</feature>
<evidence type="ECO:0000313" key="4">
    <source>
        <dbReference type="Proteomes" id="UP000321892"/>
    </source>
</evidence>
<dbReference type="SUPFAM" id="SSF52540">
    <property type="entry name" value="P-loop containing nucleoside triphosphate hydrolases"/>
    <property type="match status" value="1"/>
</dbReference>
<dbReference type="InterPro" id="IPR052934">
    <property type="entry name" value="Methyl-DNA_Rec/Restrict_Enz"/>
</dbReference>
<dbReference type="AlphaFoldDB" id="A0A510JIP9"/>
<accession>A0A510JIP9</accession>
<dbReference type="Pfam" id="PF07728">
    <property type="entry name" value="AAA_5"/>
    <property type="match status" value="1"/>
</dbReference>